<comment type="caution">
    <text evidence="1">The sequence shown here is derived from an EMBL/GenBank/DDBJ whole genome shotgun (WGS) entry which is preliminary data.</text>
</comment>
<dbReference type="AlphaFoldDB" id="A0A835P680"/>
<gene>
    <name evidence="1" type="ORF">HPP92_028265</name>
</gene>
<proteinExistence type="predicted"/>
<feature type="non-terminal residue" evidence="1">
    <location>
        <position position="59"/>
    </location>
</feature>
<name>A0A835P680_VANPL</name>
<organism evidence="1 2">
    <name type="scientific">Vanilla planifolia</name>
    <name type="common">Vanilla</name>
    <dbReference type="NCBI Taxonomy" id="51239"/>
    <lineage>
        <taxon>Eukaryota</taxon>
        <taxon>Viridiplantae</taxon>
        <taxon>Streptophyta</taxon>
        <taxon>Embryophyta</taxon>
        <taxon>Tracheophyta</taxon>
        <taxon>Spermatophyta</taxon>
        <taxon>Magnoliopsida</taxon>
        <taxon>Liliopsida</taxon>
        <taxon>Asparagales</taxon>
        <taxon>Orchidaceae</taxon>
        <taxon>Vanilloideae</taxon>
        <taxon>Vanilleae</taxon>
        <taxon>Vanilla</taxon>
    </lineage>
</organism>
<evidence type="ECO:0000313" key="1">
    <source>
        <dbReference type="EMBL" id="KAG0447561.1"/>
    </source>
</evidence>
<dbReference type="EMBL" id="JADCNM010000444">
    <property type="protein sequence ID" value="KAG0447561.1"/>
    <property type="molecule type" value="Genomic_DNA"/>
</dbReference>
<reference evidence="1 2" key="1">
    <citation type="journal article" date="2020" name="Nat. Food">
        <title>A phased Vanilla planifolia genome enables genetic improvement of flavour and production.</title>
        <authorList>
            <person name="Hasing T."/>
            <person name="Tang H."/>
            <person name="Brym M."/>
            <person name="Khazi F."/>
            <person name="Huang T."/>
            <person name="Chambers A.H."/>
        </authorList>
    </citation>
    <scope>NUCLEOTIDE SEQUENCE [LARGE SCALE GENOMIC DNA]</scope>
    <source>
        <tissue evidence="1">Leaf</tissue>
    </source>
</reference>
<dbReference type="Proteomes" id="UP000639772">
    <property type="component" value="Unassembled WGS sequence"/>
</dbReference>
<accession>A0A835P680</accession>
<sequence>MGLPLHYSRKDAFHLFGIMPQRMGQQRTSGWGNSGPVDRNLEEGRQQLGKFWTGGPVRA</sequence>
<protein>
    <submittedName>
        <fullName evidence="1">Uncharacterized protein</fullName>
    </submittedName>
</protein>
<evidence type="ECO:0000313" key="2">
    <source>
        <dbReference type="Proteomes" id="UP000639772"/>
    </source>
</evidence>